<dbReference type="CDD" id="cd00037">
    <property type="entry name" value="CLECT"/>
    <property type="match status" value="8"/>
</dbReference>
<keyword evidence="4" id="KW-0254">Endocytosis</keyword>
<evidence type="ECO:0000256" key="8">
    <source>
        <dbReference type="ARBA" id="ARBA00022737"/>
    </source>
</evidence>
<dbReference type="FunFam" id="3.10.100.10:FF:000030">
    <property type="entry name" value="Mannose receptor C-type 1"/>
    <property type="match status" value="1"/>
</dbReference>
<accession>A0A9D4AUN1</accession>
<dbReference type="Pfam" id="PF00040">
    <property type="entry name" value="fn2"/>
    <property type="match status" value="1"/>
</dbReference>
<dbReference type="FunFam" id="3.10.100.10:FF:000027">
    <property type="entry name" value="Mannose receptor, C type 1"/>
    <property type="match status" value="1"/>
</dbReference>
<evidence type="ECO:0000313" key="22">
    <source>
        <dbReference type="Proteomes" id="UP000827986"/>
    </source>
</evidence>
<dbReference type="GO" id="GO:0010008">
    <property type="term" value="C:endosome membrane"/>
    <property type="evidence" value="ECO:0007669"/>
    <property type="project" value="UniProtKB-SubCell"/>
</dbReference>
<keyword evidence="8" id="KW-0677">Repeat</keyword>
<dbReference type="FunFam" id="3.10.100.10:FF:000014">
    <property type="entry name" value="Macrophage mannose receptor 1"/>
    <property type="match status" value="1"/>
</dbReference>
<dbReference type="SMART" id="SM00458">
    <property type="entry name" value="RICIN"/>
    <property type="match status" value="1"/>
</dbReference>
<feature type="domain" description="C-type lectin" evidence="19">
    <location>
        <begin position="814"/>
        <end position="930"/>
    </location>
</feature>
<dbReference type="Pfam" id="PF00059">
    <property type="entry name" value="Lectin_C"/>
    <property type="match status" value="8"/>
</dbReference>
<evidence type="ECO:0000256" key="5">
    <source>
        <dbReference type="ARBA" id="ARBA00022692"/>
    </source>
</evidence>
<dbReference type="PROSITE" id="PS00023">
    <property type="entry name" value="FN2_1"/>
    <property type="match status" value="1"/>
</dbReference>
<dbReference type="InterPro" id="IPR000772">
    <property type="entry name" value="Ricin_B_lectin"/>
</dbReference>
<dbReference type="EMBL" id="JAHDVG010000474">
    <property type="protein sequence ID" value="KAH1176982.1"/>
    <property type="molecule type" value="Genomic_DNA"/>
</dbReference>
<keyword evidence="13 17" id="KW-1015">Disulfide bond</keyword>
<evidence type="ECO:0000256" key="11">
    <source>
        <dbReference type="ARBA" id="ARBA00022989"/>
    </source>
</evidence>
<feature type="domain" description="C-type lectin" evidence="19">
    <location>
        <begin position="519"/>
        <end position="634"/>
    </location>
</feature>
<keyword evidence="14" id="KW-0675">Receptor</keyword>
<dbReference type="SUPFAM" id="SSF56436">
    <property type="entry name" value="C-type lectin-like"/>
    <property type="match status" value="8"/>
</dbReference>
<evidence type="ECO:0000256" key="12">
    <source>
        <dbReference type="ARBA" id="ARBA00023136"/>
    </source>
</evidence>
<feature type="transmembrane region" description="Helical" evidence="18">
    <location>
        <begin position="1393"/>
        <end position="1417"/>
    </location>
</feature>
<dbReference type="InterPro" id="IPR016187">
    <property type="entry name" value="CTDL_fold"/>
</dbReference>
<evidence type="ECO:0000256" key="4">
    <source>
        <dbReference type="ARBA" id="ARBA00022583"/>
    </source>
</evidence>
<keyword evidence="11 18" id="KW-1133">Transmembrane helix</keyword>
<comment type="caution">
    <text evidence="21">The sequence shown here is derived from an EMBL/GenBank/DDBJ whole genome shotgun (WGS) entry which is preliminary data.</text>
</comment>
<evidence type="ECO:0000256" key="13">
    <source>
        <dbReference type="ARBA" id="ARBA00023157"/>
    </source>
</evidence>
<dbReference type="PROSITE" id="PS50041">
    <property type="entry name" value="C_TYPE_LECTIN_2"/>
    <property type="match status" value="8"/>
</dbReference>
<dbReference type="FunFam" id="3.10.100.10:FF:000016">
    <property type="entry name" value="macrophage mannose receptor 1"/>
    <property type="match status" value="1"/>
</dbReference>
<evidence type="ECO:0000256" key="14">
    <source>
        <dbReference type="ARBA" id="ARBA00023170"/>
    </source>
</evidence>
<keyword evidence="15" id="KW-0325">Glycoprotein</keyword>
<evidence type="ECO:0000256" key="9">
    <source>
        <dbReference type="ARBA" id="ARBA00022753"/>
    </source>
</evidence>
<evidence type="ECO:0000256" key="6">
    <source>
        <dbReference type="ARBA" id="ARBA00022729"/>
    </source>
</evidence>
<dbReference type="Pfam" id="PF24562">
    <property type="entry name" value="CysR_MRC2_N"/>
    <property type="match status" value="1"/>
</dbReference>
<evidence type="ECO:0000256" key="10">
    <source>
        <dbReference type="ARBA" id="ARBA00022837"/>
    </source>
</evidence>
<keyword evidence="3" id="KW-1003">Cell membrane</keyword>
<feature type="domain" description="C-type lectin" evidence="19">
    <location>
        <begin position="233"/>
        <end position="349"/>
    </location>
</feature>
<keyword evidence="12 18" id="KW-0472">Membrane</keyword>
<comment type="subcellular location">
    <subcellularLocation>
        <location evidence="1">Cell membrane</location>
        <topology evidence="1">Single-pass type I membrane protein</topology>
    </subcellularLocation>
    <subcellularLocation>
        <location evidence="2">Endosome membrane</location>
        <topology evidence="2">Single-pass type I membrane protein</topology>
    </subcellularLocation>
</comment>
<dbReference type="InterPro" id="IPR036943">
    <property type="entry name" value="FN_type2_sf"/>
</dbReference>
<dbReference type="FunFam" id="3.10.100.10:FF:000031">
    <property type="entry name" value="macrophage mannose receptor 1"/>
    <property type="match status" value="1"/>
</dbReference>
<dbReference type="FunFam" id="2.10.10.10:FF:000001">
    <property type="entry name" value="Fibronectin 1a isoform 1"/>
    <property type="match status" value="1"/>
</dbReference>
<feature type="disulfide bond" evidence="17">
    <location>
        <begin position="176"/>
        <end position="202"/>
    </location>
</feature>
<dbReference type="GO" id="GO:0031012">
    <property type="term" value="C:extracellular matrix"/>
    <property type="evidence" value="ECO:0007669"/>
    <property type="project" value="UniProtKB-ARBA"/>
</dbReference>
<organism evidence="21 22">
    <name type="scientific">Mauremys mutica</name>
    <name type="common">yellowpond turtle</name>
    <dbReference type="NCBI Taxonomy" id="74926"/>
    <lineage>
        <taxon>Eukaryota</taxon>
        <taxon>Metazoa</taxon>
        <taxon>Chordata</taxon>
        <taxon>Craniata</taxon>
        <taxon>Vertebrata</taxon>
        <taxon>Euteleostomi</taxon>
        <taxon>Archelosauria</taxon>
        <taxon>Testudinata</taxon>
        <taxon>Testudines</taxon>
        <taxon>Cryptodira</taxon>
        <taxon>Durocryptodira</taxon>
        <taxon>Testudinoidea</taxon>
        <taxon>Geoemydidae</taxon>
        <taxon>Geoemydinae</taxon>
        <taxon>Mauremys</taxon>
    </lineage>
</organism>
<feature type="domain" description="C-type lectin" evidence="19">
    <location>
        <begin position="955"/>
        <end position="1090"/>
    </location>
</feature>
<dbReference type="SUPFAM" id="SSF50370">
    <property type="entry name" value="Ricin B-like lectins"/>
    <property type="match status" value="1"/>
</dbReference>
<dbReference type="Gene3D" id="2.80.10.50">
    <property type="match status" value="1"/>
</dbReference>
<evidence type="ECO:0000256" key="18">
    <source>
        <dbReference type="SAM" id="Phobius"/>
    </source>
</evidence>
<dbReference type="SMART" id="SM00059">
    <property type="entry name" value="FN2"/>
    <property type="match status" value="1"/>
</dbReference>
<dbReference type="InterPro" id="IPR050111">
    <property type="entry name" value="C-type_lectin/snaclec_domain"/>
</dbReference>
<dbReference type="FunFam" id="3.10.100.10:FF:000023">
    <property type="entry name" value="Macrophage mannose receptor 1"/>
    <property type="match status" value="1"/>
</dbReference>
<evidence type="ECO:0000256" key="7">
    <source>
        <dbReference type="ARBA" id="ARBA00022734"/>
    </source>
</evidence>
<dbReference type="PRINTS" id="PR00013">
    <property type="entry name" value="FNTYPEII"/>
</dbReference>
<evidence type="ECO:0000256" key="15">
    <source>
        <dbReference type="ARBA" id="ARBA00023180"/>
    </source>
</evidence>
<dbReference type="PROSITE" id="PS00615">
    <property type="entry name" value="C_TYPE_LECTIN_1"/>
    <property type="match status" value="3"/>
</dbReference>
<feature type="domain" description="C-type lectin" evidence="19">
    <location>
        <begin position="377"/>
        <end position="494"/>
    </location>
</feature>
<feature type="disulfide bond" evidence="17">
    <location>
        <begin position="190"/>
        <end position="217"/>
    </location>
</feature>
<keyword evidence="22" id="KW-1185">Reference proteome</keyword>
<dbReference type="FunFam" id="2.80.10.50:FF:000032">
    <property type="entry name" value="macrophage mannose receptor 1"/>
    <property type="match status" value="1"/>
</dbReference>
<dbReference type="Gene3D" id="3.10.100.10">
    <property type="entry name" value="Mannose-Binding Protein A, subunit A"/>
    <property type="match status" value="8"/>
</dbReference>
<dbReference type="Proteomes" id="UP000827986">
    <property type="component" value="Unassembled WGS sequence"/>
</dbReference>
<evidence type="ECO:0000313" key="21">
    <source>
        <dbReference type="EMBL" id="KAH1176982.1"/>
    </source>
</evidence>
<dbReference type="SMART" id="SM00034">
    <property type="entry name" value="CLECT"/>
    <property type="match status" value="8"/>
</dbReference>
<keyword evidence="9" id="KW-0967">Endosome</keyword>
<dbReference type="CDD" id="cd23407">
    <property type="entry name" value="beta-trefoil_Ricin_MRC1"/>
    <property type="match status" value="1"/>
</dbReference>
<sequence length="1456" mass="165779">MLPSLGKNLLFCLQTPLAKKCVFSCCFTDSGIFLIYNEDHKRCVQAHSSSSVRTAICNQDNESQKFKWVSDHQLLSVALKLCLGVPSKKDQVAITLNPCNKTSELQQWGCRNEALFSLEGEDLFFHSGNRDEENIILSKGASVKSKWKIYGTTDDLCSWGYEDIFTLLGNANGAPCVFPFKFNSKWYSECTDAGRTDGWLWCGTTADFDADQLYGFCPLKGKDTIRFWKTDPSTGFHYQINSQSALTWHQARKSCQQQNAELLSITQLHEQMYLRGLTENMGSALWTGLNRLDLKSGWQWIGGSPFRYLNWSPGSPSPESGKICAALNPGRNAKWENWECDRKLGYICKRGTTRLDSFIVPSDDLGPIKCPDGWMSYAGHCYMIHREPKIWKEALTFCRKEDGDLASIRNVEEHNFIVSQIGFKPTDELWIGLNDFKVQMFFEWSDGTPVTYTKWQRGEPTRTNNRQEDCVAVKGQDGYWADHLCEKKVGYICKRKPLSQVSQEMESTDAGCQKGWKRYGTYCYSIGQIPVTFSEANKICERNKSYLASIENRYEQAYLISLVGLRPEKYFWIGLSDVEEEGTFKWTNGEAVLFTHWNSAMPGRKPGCVAMRTGTAAGLWDVLNCERVETFLCKQWAEGATPPTISPTTPSPTCPQGWESSAYSSSCFKCFCKNTQQQKKTWFEARDFCREIGGDLATIQSKKENRIIKTAIKKGGSSYSTYWTGIFSLNPDEGFAWSDGSPVRYTDWGERSRNREGDKDCGVISGYSFALHWEHASCEMLHDWICQIKKGVSLKSEPIRKYEYQTTKDGWIIYEDKQYFFSRNEVPMEKAREFCQKNFADLAVIESESERKFLWKIGISPHQTRSYFIGLTVSLDKKFSWMDGTPVNYVAWAPNEPNFANNDENCVIMISAFGLWNDINCGYPSGFICERHNSTINSTFAPAPVGGCPETWLLFNNKCFKIFGSSENETMTWHAARMACINLGGNLASIPNKEVQAFLFYHLREVLTDPWIGLNDINSDLSFLWTDGSGVSYKNWANGAPTYRRTYSYFYYGGGGGDEDYQEKDCVIMTKEEGEWKDEDCENDKSYICQMNLNPKLLHSPTTIPASGFIRYGDSSYAVIHSKMKWEEARKNCKDRSSDLASILDIHSHSFLWLQMLKYGERVWIGLNSNVTDGHYKWVDNWILQYTQWATREPKEKIACVYLDLDGTWKTASCNESYFSICKQSDVVAPPDPPQLPGNCPESKELRSWIPFHGHCYYIESSAMKSWAQASLECIRLDATLVSVEDMAESNFLTHRIQALESKTQGFWTGMYRNVDDQWLWLDNTIVDFVNWNVKMPTESEHCVEISAPSGYWNNILCSSEKGFVCKKPKILEVQPTEKPPDKKEEAIAPAHLTAWILVILAILILIGAGLAGCFFYKKKRQNQLQGDDQGAETLLKCSDAVARTSDTKHSVPSIE</sequence>
<feature type="domain" description="C-type lectin" evidence="19">
    <location>
        <begin position="1252"/>
        <end position="1367"/>
    </location>
</feature>
<dbReference type="PRINTS" id="PR01504">
    <property type="entry name" value="PNCREATITSAP"/>
</dbReference>
<dbReference type="GO" id="GO:0006897">
    <property type="term" value="P:endocytosis"/>
    <property type="evidence" value="ECO:0007669"/>
    <property type="project" value="UniProtKB-KW"/>
</dbReference>
<name>A0A9D4AUN1_9SAUR</name>
<dbReference type="InterPro" id="IPR016186">
    <property type="entry name" value="C-type_lectin-like/link_sf"/>
</dbReference>
<dbReference type="InterPro" id="IPR000562">
    <property type="entry name" value="FN_type2_dom"/>
</dbReference>
<evidence type="ECO:0000259" key="20">
    <source>
        <dbReference type="PROSITE" id="PS51092"/>
    </source>
</evidence>
<keyword evidence="7" id="KW-0430">Lectin</keyword>
<feature type="domain" description="C-type lectin" evidence="19">
    <location>
        <begin position="1112"/>
        <end position="1223"/>
    </location>
</feature>
<keyword evidence="6" id="KW-0732">Signal</keyword>
<gene>
    <name evidence="21" type="ORF">KIL84_010684</name>
</gene>
<feature type="domain" description="Fibronectin type-II" evidence="20">
    <location>
        <begin position="171"/>
        <end position="219"/>
    </location>
</feature>
<dbReference type="PROSITE" id="PS51092">
    <property type="entry name" value="FN2_2"/>
    <property type="match status" value="1"/>
</dbReference>
<dbReference type="PROSITE" id="PS50231">
    <property type="entry name" value="RICIN_B_LECTIN"/>
    <property type="match status" value="1"/>
</dbReference>
<dbReference type="PANTHER" id="PTHR22803">
    <property type="entry name" value="MANNOSE, PHOSPHOLIPASE, LECTIN RECEPTOR RELATED"/>
    <property type="match status" value="1"/>
</dbReference>
<keyword evidence="5 18" id="KW-0812">Transmembrane</keyword>
<keyword evidence="10" id="KW-0106">Calcium</keyword>
<dbReference type="GO" id="GO:0005537">
    <property type="term" value="F:D-mannose binding"/>
    <property type="evidence" value="ECO:0007669"/>
    <property type="project" value="UniProtKB-ARBA"/>
</dbReference>
<evidence type="ECO:0000256" key="1">
    <source>
        <dbReference type="ARBA" id="ARBA00004251"/>
    </source>
</evidence>
<evidence type="ECO:0000256" key="3">
    <source>
        <dbReference type="ARBA" id="ARBA00022475"/>
    </source>
</evidence>
<dbReference type="InterPro" id="IPR035992">
    <property type="entry name" value="Ricin_B-like_lectins"/>
</dbReference>
<evidence type="ECO:0000259" key="19">
    <source>
        <dbReference type="PROSITE" id="PS50041"/>
    </source>
</evidence>
<evidence type="ECO:0000256" key="2">
    <source>
        <dbReference type="ARBA" id="ARBA00004530"/>
    </source>
</evidence>
<dbReference type="GO" id="GO:0005886">
    <property type="term" value="C:plasma membrane"/>
    <property type="evidence" value="ECO:0007669"/>
    <property type="project" value="UniProtKB-SubCell"/>
</dbReference>
<proteinExistence type="predicted"/>
<evidence type="ECO:0000256" key="16">
    <source>
        <dbReference type="ARBA" id="ARBA00071860"/>
    </source>
</evidence>
<dbReference type="InterPro" id="IPR018378">
    <property type="entry name" value="C-type_lectin_CS"/>
</dbReference>
<dbReference type="CDD" id="cd00062">
    <property type="entry name" value="FN2"/>
    <property type="match status" value="1"/>
</dbReference>
<feature type="domain" description="C-type lectin" evidence="19">
    <location>
        <begin position="663"/>
        <end position="787"/>
    </location>
</feature>
<dbReference type="Gene3D" id="2.10.10.10">
    <property type="entry name" value="Fibronectin, type II, collagen-binding"/>
    <property type="match status" value="1"/>
</dbReference>
<dbReference type="FunFam" id="3.10.100.10:FF:000022">
    <property type="entry name" value="Mannose receptor C-type 1"/>
    <property type="match status" value="1"/>
</dbReference>
<reference evidence="21" key="1">
    <citation type="submission" date="2021-09" db="EMBL/GenBank/DDBJ databases">
        <title>The genome of Mauremys mutica provides insights into the evolution of semi-aquatic lifestyle.</title>
        <authorList>
            <person name="Gong S."/>
            <person name="Gao Y."/>
        </authorList>
    </citation>
    <scope>NUCLEOTIDE SEQUENCE</scope>
    <source>
        <strain evidence="21">MM-2020</strain>
        <tissue evidence="21">Muscle</tissue>
    </source>
</reference>
<dbReference type="InterPro" id="IPR001304">
    <property type="entry name" value="C-type_lectin-like"/>
</dbReference>
<protein>
    <recommendedName>
        <fullName evidence="16">Macrophage mannose receptor 1</fullName>
    </recommendedName>
</protein>
<dbReference type="FunFam" id="3.10.100.10:FF:000025">
    <property type="entry name" value="Mannose receptor C-type 1"/>
    <property type="match status" value="1"/>
</dbReference>
<evidence type="ECO:0000256" key="17">
    <source>
        <dbReference type="PROSITE-ProRule" id="PRU00479"/>
    </source>
</evidence>